<organism evidence="2">
    <name type="scientific">Volvox carteri f. nagariensis</name>
    <dbReference type="NCBI Taxonomy" id="3068"/>
    <lineage>
        <taxon>Eukaryota</taxon>
        <taxon>Viridiplantae</taxon>
        <taxon>Chlorophyta</taxon>
        <taxon>core chlorophytes</taxon>
        <taxon>Chlorophyceae</taxon>
        <taxon>CS clade</taxon>
        <taxon>Chlamydomonadales</taxon>
        <taxon>Volvocaceae</taxon>
        <taxon>Volvox</taxon>
    </lineage>
</organism>
<protein>
    <submittedName>
        <fullName evidence="1">Uncharacterized protein</fullName>
    </submittedName>
</protein>
<dbReference type="eggNOG" id="ENOG502SF30">
    <property type="taxonomic scope" value="Eukaryota"/>
</dbReference>
<accession>D8UM10</accession>
<evidence type="ECO:0000313" key="2">
    <source>
        <dbReference type="Proteomes" id="UP000001058"/>
    </source>
</evidence>
<dbReference type="KEGG" id="vcn:VOLCADRAFT_108716"/>
<dbReference type="Proteomes" id="UP000001058">
    <property type="component" value="Unassembled WGS sequence"/>
</dbReference>
<dbReference type="AlphaFoldDB" id="D8UM10"/>
<reference evidence="1 2" key="1">
    <citation type="journal article" date="2010" name="Science">
        <title>Genomic analysis of organismal complexity in the multicellular green alga Volvox carteri.</title>
        <authorList>
            <person name="Prochnik S.E."/>
            <person name="Umen J."/>
            <person name="Nedelcu A.M."/>
            <person name="Hallmann A."/>
            <person name="Miller S.M."/>
            <person name="Nishii I."/>
            <person name="Ferris P."/>
            <person name="Kuo A."/>
            <person name="Mitros T."/>
            <person name="Fritz-Laylin L.K."/>
            <person name="Hellsten U."/>
            <person name="Chapman J."/>
            <person name="Simakov O."/>
            <person name="Rensing S.A."/>
            <person name="Terry A."/>
            <person name="Pangilinan J."/>
            <person name="Kapitonov V."/>
            <person name="Jurka J."/>
            <person name="Salamov A."/>
            <person name="Shapiro H."/>
            <person name="Schmutz J."/>
            <person name="Grimwood J."/>
            <person name="Lindquist E."/>
            <person name="Lucas S."/>
            <person name="Grigoriev I.V."/>
            <person name="Schmitt R."/>
            <person name="Kirk D."/>
            <person name="Rokhsar D.S."/>
        </authorList>
    </citation>
    <scope>NUCLEOTIDE SEQUENCE [LARGE SCALE GENOMIC DNA]</scope>
    <source>
        <strain evidence="2">f. Nagariensis / Eve</strain>
    </source>
</reference>
<proteinExistence type="predicted"/>
<dbReference type="EMBL" id="GL378785">
    <property type="protein sequence ID" value="EFJ39239.1"/>
    <property type="molecule type" value="Genomic_DNA"/>
</dbReference>
<name>D8UM10_VOLCA</name>
<sequence>MRGSAGKWKDAIEFVYCHTNYVLSKSALEYWRISQACLEKKKRAIMASIIRVAYVNAKAARFKILGSIPGEIPKFGGTRVSAQMAMAAPEAAVIAGKTIMGPAGCEPEGDYLEDLIGERLDDVIAEYGDTMATGGTGGGAYGMPDHETMCWANQQINVLELAVLAAGTPALTPITFVYTKTQQTFMHPCRAICSTFFECYKMMFDMNIKHVHTYKFLNGRYVGNGFVVPHPWEICAVSMAAKSDA</sequence>
<evidence type="ECO:0000313" key="1">
    <source>
        <dbReference type="EMBL" id="EFJ39239.1"/>
    </source>
</evidence>
<dbReference type="GeneID" id="9614652"/>
<keyword evidence="2" id="KW-1185">Reference proteome</keyword>
<gene>
    <name evidence="1" type="ORF">VOLCADRAFT_108716</name>
</gene>
<dbReference type="RefSeq" id="XP_002959696.1">
    <property type="nucleotide sequence ID" value="XM_002959650.1"/>
</dbReference>
<dbReference type="InParanoid" id="D8UM10"/>